<organism evidence="3 4">
    <name type="scientific">Heracleum sosnowskyi</name>
    <dbReference type="NCBI Taxonomy" id="360622"/>
    <lineage>
        <taxon>Eukaryota</taxon>
        <taxon>Viridiplantae</taxon>
        <taxon>Streptophyta</taxon>
        <taxon>Embryophyta</taxon>
        <taxon>Tracheophyta</taxon>
        <taxon>Spermatophyta</taxon>
        <taxon>Magnoliopsida</taxon>
        <taxon>eudicotyledons</taxon>
        <taxon>Gunneridae</taxon>
        <taxon>Pentapetalae</taxon>
        <taxon>asterids</taxon>
        <taxon>campanulids</taxon>
        <taxon>Apiales</taxon>
        <taxon>Apiaceae</taxon>
        <taxon>Apioideae</taxon>
        <taxon>apioid superclade</taxon>
        <taxon>Tordylieae</taxon>
        <taxon>Tordyliinae</taxon>
        <taxon>Heracleum</taxon>
    </lineage>
</organism>
<evidence type="ECO:0000313" key="4">
    <source>
        <dbReference type="Proteomes" id="UP001237642"/>
    </source>
</evidence>
<dbReference type="Proteomes" id="UP001237642">
    <property type="component" value="Unassembled WGS sequence"/>
</dbReference>
<keyword evidence="4" id="KW-1185">Reference proteome</keyword>
<evidence type="ECO:0000313" key="3">
    <source>
        <dbReference type="EMBL" id="KAK1368652.1"/>
    </source>
</evidence>
<name>A0AAD8HM00_9APIA</name>
<evidence type="ECO:0000256" key="1">
    <source>
        <dbReference type="SAM" id="Coils"/>
    </source>
</evidence>
<feature type="coiled-coil region" evidence="1">
    <location>
        <begin position="346"/>
        <end position="422"/>
    </location>
</feature>
<reference evidence="3" key="2">
    <citation type="submission" date="2023-05" db="EMBL/GenBank/DDBJ databases">
        <authorList>
            <person name="Schelkunov M.I."/>
        </authorList>
    </citation>
    <scope>NUCLEOTIDE SEQUENCE</scope>
    <source>
        <strain evidence="3">Hsosn_3</strain>
        <tissue evidence="3">Leaf</tissue>
    </source>
</reference>
<reference evidence="3" key="1">
    <citation type="submission" date="2023-02" db="EMBL/GenBank/DDBJ databases">
        <title>Genome of toxic invasive species Heracleum sosnowskyi carries increased number of genes despite the absence of recent whole-genome duplications.</title>
        <authorList>
            <person name="Schelkunov M."/>
            <person name="Shtratnikova V."/>
            <person name="Makarenko M."/>
            <person name="Klepikova A."/>
            <person name="Omelchenko D."/>
            <person name="Novikova G."/>
            <person name="Obukhova E."/>
            <person name="Bogdanov V."/>
            <person name="Penin A."/>
            <person name="Logacheva M."/>
        </authorList>
    </citation>
    <scope>NUCLEOTIDE SEQUENCE</scope>
    <source>
        <strain evidence="3">Hsosn_3</strain>
        <tissue evidence="3">Leaf</tissue>
    </source>
</reference>
<feature type="compositionally biased region" description="Low complexity" evidence="2">
    <location>
        <begin position="171"/>
        <end position="182"/>
    </location>
</feature>
<feature type="coiled-coil region" evidence="1">
    <location>
        <begin position="451"/>
        <end position="478"/>
    </location>
</feature>
<evidence type="ECO:0000256" key="2">
    <source>
        <dbReference type="SAM" id="MobiDB-lite"/>
    </source>
</evidence>
<dbReference type="EMBL" id="JAUIZM010000008">
    <property type="protein sequence ID" value="KAK1368652.1"/>
    <property type="molecule type" value="Genomic_DNA"/>
</dbReference>
<gene>
    <name evidence="3" type="ORF">POM88_034744</name>
</gene>
<keyword evidence="1" id="KW-0175">Coiled coil</keyword>
<comment type="caution">
    <text evidence="3">The sequence shown here is derived from an EMBL/GenBank/DDBJ whole genome shotgun (WGS) entry which is preliminary data.</text>
</comment>
<protein>
    <submittedName>
        <fullName evidence="3">Uncharacterized protein</fullName>
    </submittedName>
</protein>
<accession>A0AAD8HM00</accession>
<feature type="region of interest" description="Disordered" evidence="2">
    <location>
        <begin position="162"/>
        <end position="214"/>
    </location>
</feature>
<dbReference type="AlphaFoldDB" id="A0AAD8HM00"/>
<sequence length="478" mass="54136">MAPSTTFFSSSGRVEYAVTNHVAFFEKESVHADFHPLMDFLNNSPASYALTASPTIYAEVVEEMWNTACCSMGQIKLKIKGKSYSITPSVELWIKDKDDTLQVFVQSKVLFSNLVKNGFHDEVKFVLPKHIRVQLSTLSSSPSHIAASPIADVIDEVKKDPLSPTQVKLPSQSQSETKTTSSACGKRKNTTLPTIAVDGNEENESAMDENPPQKKIKTSIVKPELRLFSEDPEMPPGFFRNGVPEMRPLPLEEENPKCDLRFVLEPTLNPFSDEKMLPEDRQHLVNAASVLKSQLLARLTSDANKLSTEDRITLANRCYYALRELGDDYKSFRSKVDKLIEHYEELEIVDRKKQNFNDQLSRAEDKLSDVTKKSSDAENKLFEAETNVGNMKFKREELTGALLKLKEELYEEEERVKILTTEWDLCEEAKSDAKAELGKLYQEKRAACVAFKAINDQYNTAKKECERLSSQLLQLARK</sequence>
<proteinExistence type="predicted"/>